<dbReference type="KEGG" id="oxy:HCG48_25055"/>
<keyword evidence="10" id="KW-0489">Methyltransferase</keyword>
<name>A0A6H1U3P7_9CYAN</name>
<organism evidence="10 11">
    <name type="scientific">Oxynema aestuarii AP17</name>
    <dbReference type="NCBI Taxonomy" id="2064643"/>
    <lineage>
        <taxon>Bacteria</taxon>
        <taxon>Bacillati</taxon>
        <taxon>Cyanobacteriota</taxon>
        <taxon>Cyanophyceae</taxon>
        <taxon>Oscillatoriophycideae</taxon>
        <taxon>Oscillatoriales</taxon>
        <taxon>Oscillatoriaceae</taxon>
        <taxon>Oxynema</taxon>
        <taxon>Oxynema aestuarii</taxon>
    </lineage>
</organism>
<proteinExistence type="inferred from homology"/>
<dbReference type="Gene3D" id="3.40.50.150">
    <property type="entry name" value="Vaccinia Virus protein VP39"/>
    <property type="match status" value="1"/>
</dbReference>
<evidence type="ECO:0000256" key="2">
    <source>
        <dbReference type="ARBA" id="ARBA00022691"/>
    </source>
</evidence>
<evidence type="ECO:0000256" key="5">
    <source>
        <dbReference type="ARBA" id="ARBA00034545"/>
    </source>
</evidence>
<reference evidence="10 11" key="1">
    <citation type="submission" date="2020-04" db="EMBL/GenBank/DDBJ databases">
        <authorList>
            <person name="Basu S."/>
            <person name="Maruthanayagam V."/>
            <person name="Chakraborty S."/>
            <person name="Pramanik A."/>
            <person name="Mukherjee J."/>
            <person name="Brink B."/>
        </authorList>
    </citation>
    <scope>NUCLEOTIDE SEQUENCE [LARGE SCALE GENOMIC DNA]</scope>
    <source>
        <strain evidence="10 11">AP17</strain>
    </source>
</reference>
<keyword evidence="2" id="KW-0949">S-adenosyl-L-methionine</keyword>
<dbReference type="EMBL" id="CP051167">
    <property type="protein sequence ID" value="QIZ73464.1"/>
    <property type="molecule type" value="Genomic_DNA"/>
</dbReference>
<sequence length="401" mass="44771">MSEISTPNSLKPDSTYNVEKAVLERYQAGADRVEAALCCPTDYDGKYLAILPQEILDKDYGCGDPSRYAKPGETVVDLGSGSGKICYILAQKVGASGRVIGVDFNDKMLDLARRYRGEIAEKIGYDNVRFVKGKIQDLALDLDAANRWLSQHSIASVEDWGAFEAECDRLRREQPAIADNSVDLVVSNCVLNLVRSRDKKQLFSEIYRVLKRGGRAVISDIVCDEDPTPKILNDPDLWSGCIAGAFREDAFLEMFEKAGFYGIEILARQEEPWQVIDGIEFRSATVQAFKGKDGPCWERNQAVIYRGPWQEVVDDDGHRYRRGERTAVCDKTFKLLTAENGPYSGEFIPVEPYREIPLETARAFDGDRTSVRHPRETKGSDYHLTKTSEGSGCCEPEGGCC</sequence>
<comment type="similarity">
    <text evidence="3">Belongs to the methyltransferase superfamily. Arsenite methyltransferase family.</text>
</comment>
<keyword evidence="1 10" id="KW-0808">Transferase</keyword>
<dbReference type="PANTHER" id="PTHR43675:SF8">
    <property type="entry name" value="ARSENITE METHYLTRANSFERASE"/>
    <property type="match status" value="1"/>
</dbReference>
<evidence type="ECO:0000256" key="4">
    <source>
        <dbReference type="ARBA" id="ARBA00034521"/>
    </source>
</evidence>
<dbReference type="CDD" id="cd02440">
    <property type="entry name" value="AdoMet_MTases"/>
    <property type="match status" value="1"/>
</dbReference>
<dbReference type="Pfam" id="PF13847">
    <property type="entry name" value="Methyltransf_31"/>
    <property type="match status" value="2"/>
</dbReference>
<comment type="catalytic activity">
    <reaction evidence="8">
        <text>arsenic triglutathione + 3 [thioredoxin]-dithiol + 3 S-adenosyl-L-methionine = trimethylarsine + 3 [thioredoxin]-disulfide + 3 glutathione + 3 S-adenosyl-L-homocysteine + 3 H(+)</text>
        <dbReference type="Rhea" id="RHEA:69432"/>
        <dbReference type="Rhea" id="RHEA-COMP:10698"/>
        <dbReference type="Rhea" id="RHEA-COMP:10700"/>
        <dbReference type="ChEBI" id="CHEBI:15378"/>
        <dbReference type="ChEBI" id="CHEBI:27130"/>
        <dbReference type="ChEBI" id="CHEBI:29950"/>
        <dbReference type="ChEBI" id="CHEBI:50058"/>
        <dbReference type="ChEBI" id="CHEBI:57856"/>
        <dbReference type="ChEBI" id="CHEBI:57925"/>
        <dbReference type="ChEBI" id="CHEBI:59789"/>
        <dbReference type="ChEBI" id="CHEBI:183640"/>
        <dbReference type="EC" id="2.1.1.137"/>
    </reaction>
</comment>
<evidence type="ECO:0000256" key="6">
    <source>
        <dbReference type="ARBA" id="ARBA00047941"/>
    </source>
</evidence>
<evidence type="ECO:0000313" key="10">
    <source>
        <dbReference type="EMBL" id="QIZ73464.1"/>
    </source>
</evidence>
<dbReference type="Proteomes" id="UP000500857">
    <property type="component" value="Chromosome"/>
</dbReference>
<evidence type="ECO:0000256" key="7">
    <source>
        <dbReference type="ARBA" id="ARBA00047943"/>
    </source>
</evidence>
<protein>
    <recommendedName>
        <fullName evidence="5">Arsenite methyltransferase</fullName>
        <ecNumber evidence="4">2.1.1.137</ecNumber>
    </recommendedName>
</protein>
<dbReference type="SUPFAM" id="SSF53335">
    <property type="entry name" value="S-adenosyl-L-methionine-dependent methyltransferases"/>
    <property type="match status" value="1"/>
</dbReference>
<dbReference type="AlphaFoldDB" id="A0A6H1U3P7"/>
<gene>
    <name evidence="10" type="ORF">HCG48_25055</name>
</gene>
<evidence type="ECO:0000256" key="1">
    <source>
        <dbReference type="ARBA" id="ARBA00022679"/>
    </source>
</evidence>
<dbReference type="InterPro" id="IPR029063">
    <property type="entry name" value="SAM-dependent_MTases_sf"/>
</dbReference>
<dbReference type="RefSeq" id="WP_168571610.1">
    <property type="nucleotide sequence ID" value="NZ_CP051167.1"/>
</dbReference>
<evidence type="ECO:0000259" key="9">
    <source>
        <dbReference type="Pfam" id="PF13847"/>
    </source>
</evidence>
<feature type="domain" description="Methyltransferase" evidence="9">
    <location>
        <begin position="177"/>
        <end position="259"/>
    </location>
</feature>
<accession>A0A6H1U3P7</accession>
<keyword evidence="11" id="KW-1185">Reference proteome</keyword>
<dbReference type="GO" id="GO:0032259">
    <property type="term" value="P:methylation"/>
    <property type="evidence" value="ECO:0007669"/>
    <property type="project" value="UniProtKB-KW"/>
</dbReference>
<feature type="domain" description="Methyltransferase" evidence="9">
    <location>
        <begin position="70"/>
        <end position="161"/>
    </location>
</feature>
<dbReference type="EC" id="2.1.1.137" evidence="4"/>
<comment type="catalytic activity">
    <reaction evidence="6">
        <text>arsenic triglutathione + [thioredoxin]-dithiol + S-adenosyl-L-methionine + 2 H2O = methylarsonous acid + [thioredoxin]-disulfide + 3 glutathione + S-adenosyl-L-homocysteine + H(+)</text>
        <dbReference type="Rhea" id="RHEA:69460"/>
        <dbReference type="Rhea" id="RHEA-COMP:10698"/>
        <dbReference type="Rhea" id="RHEA-COMP:10700"/>
        <dbReference type="ChEBI" id="CHEBI:15377"/>
        <dbReference type="ChEBI" id="CHEBI:15378"/>
        <dbReference type="ChEBI" id="CHEBI:17826"/>
        <dbReference type="ChEBI" id="CHEBI:29950"/>
        <dbReference type="ChEBI" id="CHEBI:50058"/>
        <dbReference type="ChEBI" id="CHEBI:57856"/>
        <dbReference type="ChEBI" id="CHEBI:57925"/>
        <dbReference type="ChEBI" id="CHEBI:59789"/>
        <dbReference type="ChEBI" id="CHEBI:183640"/>
        <dbReference type="EC" id="2.1.1.137"/>
    </reaction>
</comment>
<dbReference type="GO" id="GO:0030791">
    <property type="term" value="F:arsenite methyltransferase activity"/>
    <property type="evidence" value="ECO:0007669"/>
    <property type="project" value="UniProtKB-EC"/>
</dbReference>
<evidence type="ECO:0000256" key="8">
    <source>
        <dbReference type="ARBA" id="ARBA00048428"/>
    </source>
</evidence>
<dbReference type="PANTHER" id="PTHR43675">
    <property type="entry name" value="ARSENITE METHYLTRANSFERASE"/>
    <property type="match status" value="1"/>
</dbReference>
<comment type="catalytic activity">
    <reaction evidence="7">
        <text>arsenic triglutathione + 2 [thioredoxin]-dithiol + 2 S-adenosyl-L-methionine + H2O = dimethylarsinous acid + 2 [thioredoxin]-disulfide + 3 glutathione + 2 S-adenosyl-L-homocysteine + 2 H(+)</text>
        <dbReference type="Rhea" id="RHEA:69464"/>
        <dbReference type="Rhea" id="RHEA-COMP:10698"/>
        <dbReference type="Rhea" id="RHEA-COMP:10700"/>
        <dbReference type="ChEBI" id="CHEBI:15377"/>
        <dbReference type="ChEBI" id="CHEBI:15378"/>
        <dbReference type="ChEBI" id="CHEBI:23808"/>
        <dbReference type="ChEBI" id="CHEBI:29950"/>
        <dbReference type="ChEBI" id="CHEBI:50058"/>
        <dbReference type="ChEBI" id="CHEBI:57856"/>
        <dbReference type="ChEBI" id="CHEBI:57925"/>
        <dbReference type="ChEBI" id="CHEBI:59789"/>
        <dbReference type="ChEBI" id="CHEBI:183640"/>
        <dbReference type="EC" id="2.1.1.137"/>
    </reaction>
</comment>
<evidence type="ECO:0000313" key="11">
    <source>
        <dbReference type="Proteomes" id="UP000500857"/>
    </source>
</evidence>
<dbReference type="InterPro" id="IPR025714">
    <property type="entry name" value="Methyltranfer_dom"/>
</dbReference>
<dbReference type="InterPro" id="IPR026669">
    <property type="entry name" value="Arsenite_MeTrfase-like"/>
</dbReference>
<evidence type="ECO:0000256" key="3">
    <source>
        <dbReference type="ARBA" id="ARBA00034487"/>
    </source>
</evidence>